<name>A0A4Q7DJV7_9PROT</name>
<dbReference type="RefSeq" id="WP_130153734.1">
    <property type="nucleotide sequence ID" value="NZ_SCFB01000004.1"/>
</dbReference>
<organism evidence="1 2">
    <name type="scientific">Candidatus Finniella inopinata</name>
    <dbReference type="NCBI Taxonomy" id="1696036"/>
    <lineage>
        <taxon>Bacteria</taxon>
        <taxon>Pseudomonadati</taxon>
        <taxon>Pseudomonadota</taxon>
        <taxon>Alphaproteobacteria</taxon>
        <taxon>Holosporales</taxon>
        <taxon>Candidatus Paracaedibacteraceae</taxon>
        <taxon>Candidatus Finniella</taxon>
    </lineage>
</organism>
<reference evidence="1 2" key="1">
    <citation type="submission" date="2018-10" db="EMBL/GenBank/DDBJ databases">
        <title>An updated phylogeny of the Alphaproteobacteria reveals that the parasitic Rickettsiales and Holosporales have independent origins.</title>
        <authorList>
            <person name="Munoz-Gomez S.A."/>
            <person name="Hess S."/>
            <person name="Burger G."/>
            <person name="Lang B.F."/>
            <person name="Susko E."/>
            <person name="Slamovits C.H."/>
            <person name="Roger A.J."/>
        </authorList>
    </citation>
    <scope>NUCLEOTIDE SEQUENCE [LARGE SCALE GENOMIC DNA]</scope>
    <source>
        <strain evidence="1">HOLO01</strain>
    </source>
</reference>
<dbReference type="AlphaFoldDB" id="A0A4Q7DJV7"/>
<dbReference type="Proteomes" id="UP000293550">
    <property type="component" value="Unassembled WGS sequence"/>
</dbReference>
<keyword evidence="2" id="KW-1185">Reference proteome</keyword>
<evidence type="ECO:0000313" key="2">
    <source>
        <dbReference type="Proteomes" id="UP000293550"/>
    </source>
</evidence>
<gene>
    <name evidence="1" type="ORF">EQU50_03370</name>
</gene>
<proteinExistence type="predicted"/>
<accession>A0A4Q7DJV7</accession>
<evidence type="ECO:0000313" key="1">
    <source>
        <dbReference type="EMBL" id="RZI46638.1"/>
    </source>
</evidence>
<sequence>MTITFQNLSPEDVCTNHPRYYRTDITCFLILKDQISARASPAGLYGLIDRGIDPVTNVREAEAFLTIFPAFRHQILGKGFFLGLFDHAFKSGFEKVYTWTRLTSWQKLLDRFEPLSIHRLETPPAWSLDSSDIDPTKVWFLKQKKKEV</sequence>
<dbReference type="EMBL" id="SCFB01000004">
    <property type="protein sequence ID" value="RZI46638.1"/>
    <property type="molecule type" value="Genomic_DNA"/>
</dbReference>
<comment type="caution">
    <text evidence="1">The sequence shown here is derived from an EMBL/GenBank/DDBJ whole genome shotgun (WGS) entry which is preliminary data.</text>
</comment>
<protein>
    <submittedName>
        <fullName evidence="1">Uncharacterized protein</fullName>
    </submittedName>
</protein>